<accession>A0A432YLY5</accession>
<evidence type="ECO:0008006" key="3">
    <source>
        <dbReference type="Google" id="ProtNLM"/>
    </source>
</evidence>
<dbReference type="Pfam" id="PF13711">
    <property type="entry name" value="DUF4160"/>
    <property type="match status" value="1"/>
</dbReference>
<organism evidence="1 2">
    <name type="scientific">Idiomarina piscisalsi</name>
    <dbReference type="NCBI Taxonomy" id="1096243"/>
    <lineage>
        <taxon>Bacteria</taxon>
        <taxon>Pseudomonadati</taxon>
        <taxon>Pseudomonadota</taxon>
        <taxon>Gammaproteobacteria</taxon>
        <taxon>Alteromonadales</taxon>
        <taxon>Idiomarinaceae</taxon>
        <taxon>Idiomarina</taxon>
    </lineage>
</organism>
<comment type="caution">
    <text evidence="1">The sequence shown here is derived from an EMBL/GenBank/DDBJ whole genome shotgun (WGS) entry which is preliminary data.</text>
</comment>
<proteinExistence type="predicted"/>
<gene>
    <name evidence="1" type="ORF">CWI73_11060</name>
</gene>
<dbReference type="InterPro" id="IPR025427">
    <property type="entry name" value="DUF4160"/>
</dbReference>
<dbReference type="Proteomes" id="UP000288361">
    <property type="component" value="Unassembled WGS sequence"/>
</dbReference>
<evidence type="ECO:0000313" key="2">
    <source>
        <dbReference type="Proteomes" id="UP000288361"/>
    </source>
</evidence>
<sequence length="78" mass="9306">MPTVLRIGAYRFFFYSNESGEPAHIHVQRESKLAKFWLKPVLMSSSVGFSSFELRRIQKIVVQHKKELLEAWDEYFRN</sequence>
<protein>
    <recommendedName>
        <fullName evidence="3">DUF4160 domain-containing protein</fullName>
    </recommendedName>
</protein>
<dbReference type="RefSeq" id="WP_126752831.1">
    <property type="nucleotide sequence ID" value="NZ_JBHUMT010000003.1"/>
</dbReference>
<evidence type="ECO:0000313" key="1">
    <source>
        <dbReference type="EMBL" id="RUO62001.1"/>
    </source>
</evidence>
<dbReference type="EMBL" id="PIQA01000013">
    <property type="protein sequence ID" value="RUO62001.1"/>
    <property type="molecule type" value="Genomic_DNA"/>
</dbReference>
<reference evidence="1 2" key="1">
    <citation type="journal article" date="2011" name="Front. Microbiol.">
        <title>Genomic signatures of strain selection and enhancement in Bacillus atrophaeus var. globigii, a historical biowarfare simulant.</title>
        <authorList>
            <person name="Gibbons H.S."/>
            <person name="Broomall S.M."/>
            <person name="McNew L.A."/>
            <person name="Daligault H."/>
            <person name="Chapman C."/>
            <person name="Bruce D."/>
            <person name="Karavis M."/>
            <person name="Krepps M."/>
            <person name="McGregor P.A."/>
            <person name="Hong C."/>
            <person name="Park K.H."/>
            <person name="Akmal A."/>
            <person name="Feldman A."/>
            <person name="Lin J.S."/>
            <person name="Chang W.E."/>
            <person name="Higgs B.W."/>
            <person name="Demirev P."/>
            <person name="Lindquist J."/>
            <person name="Liem A."/>
            <person name="Fochler E."/>
            <person name="Read T.D."/>
            <person name="Tapia R."/>
            <person name="Johnson S."/>
            <person name="Bishop-Lilly K.A."/>
            <person name="Detter C."/>
            <person name="Han C."/>
            <person name="Sozhamannan S."/>
            <person name="Rosenzweig C.N."/>
            <person name="Skowronski E.W."/>
        </authorList>
    </citation>
    <scope>NUCLEOTIDE SEQUENCE [LARGE SCALE GENOMIC DNA]</scope>
    <source>
        <strain evidence="1 2">TPS4-2</strain>
    </source>
</reference>
<dbReference type="AlphaFoldDB" id="A0A432YLY5"/>
<name>A0A432YLY5_9GAMM</name>